<dbReference type="GeneID" id="101850643"/>
<evidence type="ECO:0000259" key="1">
    <source>
        <dbReference type="Pfam" id="PF00149"/>
    </source>
</evidence>
<organism evidence="2 3">
    <name type="scientific">Aplysia californica</name>
    <name type="common">California sea hare</name>
    <dbReference type="NCBI Taxonomy" id="6500"/>
    <lineage>
        <taxon>Eukaryota</taxon>
        <taxon>Metazoa</taxon>
        <taxon>Spiralia</taxon>
        <taxon>Lophotrochozoa</taxon>
        <taxon>Mollusca</taxon>
        <taxon>Gastropoda</taxon>
        <taxon>Heterobranchia</taxon>
        <taxon>Euthyneura</taxon>
        <taxon>Tectipleura</taxon>
        <taxon>Aplysiida</taxon>
        <taxon>Aplysioidea</taxon>
        <taxon>Aplysiidae</taxon>
        <taxon>Aplysia</taxon>
    </lineage>
</organism>
<protein>
    <submittedName>
        <fullName evidence="3">Bis(5'-nucleosyl)-tetraphosphatase PrpE [asymmetrical]</fullName>
    </submittedName>
</protein>
<evidence type="ECO:0000313" key="3">
    <source>
        <dbReference type="RefSeq" id="XP_012937040.1"/>
    </source>
</evidence>
<keyword evidence="2" id="KW-1185">Reference proteome</keyword>
<name>A0ABM0ZYB6_APLCA</name>
<sequence>MAAVTFNSISLLQEFYSWLFPPPNIPKYGVPLPPEPHRVIDAQEVGDRPFLIVGDIHACCDEFKDLVTEAKRRAGFEDIFIVCVGDMLNKGPKNQETIQFLRDLSAKGQLAAVRGNHEESILREYMSKTRDKEYSLPERYQYLNDFSEEDFDFLLKLPYTLRIPKINALVVHAGVVPNVDLARQKYIDLSHMRNLIYSYHVWGSSVRGNSKCDIGVGWATMWSGPQHVYFGHDARRSVQDLPHATGLDSGCLYGKQLTGVIIDASLRRQFVSVDAKQVYSPP</sequence>
<proteinExistence type="predicted"/>
<dbReference type="Proteomes" id="UP000694888">
    <property type="component" value="Unplaced"/>
</dbReference>
<accession>A0ABM0ZYB6</accession>
<dbReference type="SUPFAM" id="SSF56300">
    <property type="entry name" value="Metallo-dependent phosphatases"/>
    <property type="match status" value="1"/>
</dbReference>
<dbReference type="PANTHER" id="PTHR42850:SF4">
    <property type="entry name" value="ZINC-DEPENDENT ENDOPOLYPHOSPHATASE"/>
    <property type="match status" value="1"/>
</dbReference>
<dbReference type="Gene3D" id="3.60.21.10">
    <property type="match status" value="1"/>
</dbReference>
<reference evidence="3" key="1">
    <citation type="submission" date="2025-08" db="UniProtKB">
        <authorList>
            <consortium name="RefSeq"/>
        </authorList>
    </citation>
    <scope>IDENTIFICATION</scope>
</reference>
<dbReference type="InterPro" id="IPR029052">
    <property type="entry name" value="Metallo-depent_PP-like"/>
</dbReference>
<feature type="domain" description="Calcineurin-like phosphoesterase" evidence="1">
    <location>
        <begin position="49"/>
        <end position="237"/>
    </location>
</feature>
<evidence type="ECO:0000313" key="2">
    <source>
        <dbReference type="Proteomes" id="UP000694888"/>
    </source>
</evidence>
<dbReference type="RefSeq" id="XP_012937040.1">
    <property type="nucleotide sequence ID" value="XM_013081586.2"/>
</dbReference>
<dbReference type="InterPro" id="IPR004843">
    <property type="entry name" value="Calcineurin-like_PHP"/>
</dbReference>
<dbReference type="PANTHER" id="PTHR42850">
    <property type="entry name" value="METALLOPHOSPHOESTERASE"/>
    <property type="match status" value="1"/>
</dbReference>
<dbReference type="Pfam" id="PF00149">
    <property type="entry name" value="Metallophos"/>
    <property type="match status" value="1"/>
</dbReference>
<dbReference type="InterPro" id="IPR050126">
    <property type="entry name" value="Ap4A_hydrolase"/>
</dbReference>
<gene>
    <name evidence="3" type="primary">LOC101850643</name>
</gene>